<name>L0DDG4_SINAD</name>
<dbReference type="KEGG" id="saci:Sinac_3124"/>
<organism evidence="1 2">
    <name type="scientific">Singulisphaera acidiphila (strain ATCC BAA-1392 / DSM 18658 / VKM B-2454 / MOB10)</name>
    <dbReference type="NCBI Taxonomy" id="886293"/>
    <lineage>
        <taxon>Bacteria</taxon>
        <taxon>Pseudomonadati</taxon>
        <taxon>Planctomycetota</taxon>
        <taxon>Planctomycetia</taxon>
        <taxon>Isosphaerales</taxon>
        <taxon>Isosphaeraceae</taxon>
        <taxon>Singulisphaera</taxon>
    </lineage>
</organism>
<dbReference type="Proteomes" id="UP000010798">
    <property type="component" value="Chromosome"/>
</dbReference>
<evidence type="ECO:0000313" key="2">
    <source>
        <dbReference type="Proteomes" id="UP000010798"/>
    </source>
</evidence>
<keyword evidence="2" id="KW-1185">Reference proteome</keyword>
<evidence type="ECO:0000313" key="1">
    <source>
        <dbReference type="EMBL" id="AGA27404.1"/>
    </source>
</evidence>
<proteinExistence type="predicted"/>
<dbReference type="AlphaFoldDB" id="L0DDG4"/>
<protein>
    <submittedName>
        <fullName evidence="1">Uncharacterized protein</fullName>
    </submittedName>
</protein>
<sequence>MSPPQPPPYSKKIPIAHQLGKASATHSSSIPWDQERATRPFLIPMTLRFFEILANIRAEECV</sequence>
<accession>L0DDG4</accession>
<dbReference type="EMBL" id="CP003364">
    <property type="protein sequence ID" value="AGA27404.1"/>
    <property type="molecule type" value="Genomic_DNA"/>
</dbReference>
<dbReference type="HOGENOM" id="CLU_2901823_0_0_0"/>
<gene>
    <name evidence="1" type="ordered locus">Sinac_3124</name>
</gene>
<reference evidence="1 2" key="1">
    <citation type="submission" date="2012-02" db="EMBL/GenBank/DDBJ databases">
        <title>Complete sequence of chromosome of Singulisphaera acidiphila DSM 18658.</title>
        <authorList>
            <consortium name="US DOE Joint Genome Institute (JGI-PGF)"/>
            <person name="Lucas S."/>
            <person name="Copeland A."/>
            <person name="Lapidus A."/>
            <person name="Glavina del Rio T."/>
            <person name="Dalin E."/>
            <person name="Tice H."/>
            <person name="Bruce D."/>
            <person name="Goodwin L."/>
            <person name="Pitluck S."/>
            <person name="Peters L."/>
            <person name="Ovchinnikova G."/>
            <person name="Chertkov O."/>
            <person name="Kyrpides N."/>
            <person name="Mavromatis K."/>
            <person name="Ivanova N."/>
            <person name="Brettin T."/>
            <person name="Detter J.C."/>
            <person name="Han C."/>
            <person name="Larimer F."/>
            <person name="Land M."/>
            <person name="Hauser L."/>
            <person name="Markowitz V."/>
            <person name="Cheng J.-F."/>
            <person name="Hugenholtz P."/>
            <person name="Woyke T."/>
            <person name="Wu D."/>
            <person name="Tindall B."/>
            <person name="Pomrenke H."/>
            <person name="Brambilla E."/>
            <person name="Klenk H.-P."/>
            <person name="Eisen J.A."/>
        </authorList>
    </citation>
    <scope>NUCLEOTIDE SEQUENCE [LARGE SCALE GENOMIC DNA]</scope>
    <source>
        <strain evidence="2">ATCC BAA-1392 / DSM 18658 / VKM B-2454 / MOB10</strain>
    </source>
</reference>